<evidence type="ECO:0000313" key="2">
    <source>
        <dbReference type="EMBL" id="EJK44422.1"/>
    </source>
</evidence>
<gene>
    <name evidence="2" type="ORF">THAOC_37037</name>
</gene>
<dbReference type="EMBL" id="AGNL01049696">
    <property type="protein sequence ID" value="EJK44422.1"/>
    <property type="molecule type" value="Genomic_DNA"/>
</dbReference>
<proteinExistence type="predicted"/>
<reference evidence="2 3" key="1">
    <citation type="journal article" date="2012" name="Genome Biol.">
        <title>Genome and low-iron response of an oceanic diatom adapted to chronic iron limitation.</title>
        <authorList>
            <person name="Lommer M."/>
            <person name="Specht M."/>
            <person name="Roy A.S."/>
            <person name="Kraemer L."/>
            <person name="Andreson R."/>
            <person name="Gutowska M.A."/>
            <person name="Wolf J."/>
            <person name="Bergner S.V."/>
            <person name="Schilhabel M.B."/>
            <person name="Klostermeier U.C."/>
            <person name="Beiko R.G."/>
            <person name="Rosenstiel P."/>
            <person name="Hippler M."/>
            <person name="Laroche J."/>
        </authorList>
    </citation>
    <scope>NUCLEOTIDE SEQUENCE [LARGE SCALE GENOMIC DNA]</scope>
    <source>
        <strain evidence="2 3">CCMP1005</strain>
    </source>
</reference>
<accession>K0RD12</accession>
<sequence length="94" mass="9819">MRPIDAGRVTPTLPTLPHARVSAAAAAEISLPRESAREATVASSNTLAAAERAKPVRKSAARQGLGPRPRASKAKDREILECILESVLPGAGRT</sequence>
<evidence type="ECO:0000313" key="3">
    <source>
        <dbReference type="Proteomes" id="UP000266841"/>
    </source>
</evidence>
<comment type="caution">
    <text evidence="2">The sequence shown here is derived from an EMBL/GenBank/DDBJ whole genome shotgun (WGS) entry which is preliminary data.</text>
</comment>
<name>K0RD12_THAOC</name>
<feature type="non-terminal residue" evidence="2">
    <location>
        <position position="94"/>
    </location>
</feature>
<dbReference type="Proteomes" id="UP000266841">
    <property type="component" value="Unassembled WGS sequence"/>
</dbReference>
<keyword evidence="3" id="KW-1185">Reference proteome</keyword>
<protein>
    <submittedName>
        <fullName evidence="2">Uncharacterized protein</fullName>
    </submittedName>
</protein>
<dbReference type="AlphaFoldDB" id="K0RD12"/>
<organism evidence="2 3">
    <name type="scientific">Thalassiosira oceanica</name>
    <name type="common">Marine diatom</name>
    <dbReference type="NCBI Taxonomy" id="159749"/>
    <lineage>
        <taxon>Eukaryota</taxon>
        <taxon>Sar</taxon>
        <taxon>Stramenopiles</taxon>
        <taxon>Ochrophyta</taxon>
        <taxon>Bacillariophyta</taxon>
        <taxon>Coscinodiscophyceae</taxon>
        <taxon>Thalassiosirophycidae</taxon>
        <taxon>Thalassiosirales</taxon>
        <taxon>Thalassiosiraceae</taxon>
        <taxon>Thalassiosira</taxon>
    </lineage>
</organism>
<feature type="region of interest" description="Disordered" evidence="1">
    <location>
        <begin position="36"/>
        <end position="76"/>
    </location>
</feature>
<evidence type="ECO:0000256" key="1">
    <source>
        <dbReference type="SAM" id="MobiDB-lite"/>
    </source>
</evidence>